<dbReference type="RefSeq" id="WP_376829057.1">
    <property type="nucleotide sequence ID" value="NZ_JBHLWR010000004.1"/>
</dbReference>
<feature type="transmembrane region" description="Helical" evidence="6">
    <location>
        <begin position="201"/>
        <end position="222"/>
    </location>
</feature>
<proteinExistence type="inferred from homology"/>
<dbReference type="InterPro" id="IPR045214">
    <property type="entry name" value="Surf1/Surf4"/>
</dbReference>
<dbReference type="InterPro" id="IPR002994">
    <property type="entry name" value="Surf1/Shy1"/>
</dbReference>
<dbReference type="PROSITE" id="PS50895">
    <property type="entry name" value="SURF1"/>
    <property type="match status" value="1"/>
</dbReference>
<comment type="similarity">
    <text evidence="2 6">Belongs to the SURF1 family.</text>
</comment>
<evidence type="ECO:0000256" key="3">
    <source>
        <dbReference type="ARBA" id="ARBA00022692"/>
    </source>
</evidence>
<comment type="caution">
    <text evidence="6">Lacks conserved residue(s) required for the propagation of feature annotation.</text>
</comment>
<evidence type="ECO:0000256" key="5">
    <source>
        <dbReference type="ARBA" id="ARBA00023136"/>
    </source>
</evidence>
<evidence type="ECO:0000256" key="4">
    <source>
        <dbReference type="ARBA" id="ARBA00022989"/>
    </source>
</evidence>
<keyword evidence="6" id="KW-1003">Cell membrane</keyword>
<keyword evidence="5 6" id="KW-0472">Membrane</keyword>
<reference evidence="8" key="1">
    <citation type="journal article" date="2019" name="Int. J. Syst. Evol. Microbiol.">
        <title>The Global Catalogue of Microorganisms (GCM) 10K type strain sequencing project: providing services to taxonomists for standard genome sequencing and annotation.</title>
        <authorList>
            <consortium name="The Broad Institute Genomics Platform"/>
            <consortium name="The Broad Institute Genome Sequencing Center for Infectious Disease"/>
            <person name="Wu L."/>
            <person name="Ma J."/>
        </authorList>
    </citation>
    <scope>NUCLEOTIDE SEQUENCE [LARGE SCALE GENOMIC DNA]</scope>
    <source>
        <strain evidence="8">CCM 7941</strain>
    </source>
</reference>
<evidence type="ECO:0000313" key="7">
    <source>
        <dbReference type="EMBL" id="MFC3266302.1"/>
    </source>
</evidence>
<accession>A0ABV7LEU5</accession>
<comment type="caution">
    <text evidence="7">The sequence shown here is derived from an EMBL/GenBank/DDBJ whole genome shotgun (WGS) entry which is preliminary data.</text>
</comment>
<evidence type="ECO:0000256" key="2">
    <source>
        <dbReference type="ARBA" id="ARBA00007165"/>
    </source>
</evidence>
<gene>
    <name evidence="7" type="ORF">ACFOEX_08050</name>
</gene>
<dbReference type="CDD" id="cd06662">
    <property type="entry name" value="SURF1"/>
    <property type="match status" value="1"/>
</dbReference>
<evidence type="ECO:0000313" key="8">
    <source>
        <dbReference type="Proteomes" id="UP001595536"/>
    </source>
</evidence>
<protein>
    <recommendedName>
        <fullName evidence="6">SURF1-like protein</fullName>
    </recommendedName>
</protein>
<dbReference type="Pfam" id="PF02104">
    <property type="entry name" value="SURF1"/>
    <property type="match status" value="1"/>
</dbReference>
<organism evidence="7 8">
    <name type="scientific">Camelimonas abortus</name>
    <dbReference type="NCBI Taxonomy" id="1017184"/>
    <lineage>
        <taxon>Bacteria</taxon>
        <taxon>Pseudomonadati</taxon>
        <taxon>Pseudomonadota</taxon>
        <taxon>Alphaproteobacteria</taxon>
        <taxon>Hyphomicrobiales</taxon>
        <taxon>Chelatococcaceae</taxon>
        <taxon>Camelimonas</taxon>
    </lineage>
</organism>
<keyword evidence="3 6" id="KW-0812">Transmembrane</keyword>
<sequence>MAVAAAGAALALLFCALGAWQLQRLAWKNALVARVTAAAHAPPVDAPGPAQWSRAPEMEYRRVQARGRFLHRHEALVPAVTALGGGYWVMTPLRAGDGVVIYVNRGFVPPDRKSPASRGAPPPEGEVTVSGLLRLPEPGGGFLRRNDPAADRWYSRDVVAMARRAGLSPVAPWFIDAAAAPDARGYPVGGLTRLRFSNSHLVYALTWFALALLSLAGAVVALRHGRDDGPA</sequence>
<keyword evidence="8" id="KW-1185">Reference proteome</keyword>
<keyword evidence="4 6" id="KW-1133">Transmembrane helix</keyword>
<evidence type="ECO:0000256" key="1">
    <source>
        <dbReference type="ARBA" id="ARBA00004370"/>
    </source>
</evidence>
<dbReference type="Proteomes" id="UP001595536">
    <property type="component" value="Unassembled WGS sequence"/>
</dbReference>
<dbReference type="PANTHER" id="PTHR23427">
    <property type="entry name" value="SURFEIT LOCUS PROTEIN"/>
    <property type="match status" value="1"/>
</dbReference>
<dbReference type="PANTHER" id="PTHR23427:SF2">
    <property type="entry name" value="SURFEIT LOCUS PROTEIN 1"/>
    <property type="match status" value="1"/>
</dbReference>
<name>A0ABV7LEU5_9HYPH</name>
<comment type="subcellular location">
    <subcellularLocation>
        <location evidence="6">Cell membrane</location>
        <topology evidence="6">Multi-pass membrane protein</topology>
    </subcellularLocation>
    <subcellularLocation>
        <location evidence="1">Membrane</location>
    </subcellularLocation>
</comment>
<evidence type="ECO:0000256" key="6">
    <source>
        <dbReference type="RuleBase" id="RU363076"/>
    </source>
</evidence>
<dbReference type="EMBL" id="JBHRUV010000034">
    <property type="protein sequence ID" value="MFC3266302.1"/>
    <property type="molecule type" value="Genomic_DNA"/>
</dbReference>